<evidence type="ECO:0000313" key="1">
    <source>
        <dbReference type="EMBL" id="KAK4652864.1"/>
    </source>
</evidence>
<proteinExistence type="predicted"/>
<keyword evidence="2" id="KW-1185">Reference proteome</keyword>
<dbReference type="RefSeq" id="XP_062741839.1">
    <property type="nucleotide sequence ID" value="XM_062883853.1"/>
</dbReference>
<sequence>MDKEAQRSSQPLFRWKRTWQIANPTACWVGQIRRYGTSQDEDLCHGDVIQWLTTLCVMGVVGYRRGELNGRIYRYFPDWVRKSEHCPKSAMPDYCYVDNGVEKPFVPWWSWTVEAKTHTGEVPVETSTLVLRNGK</sequence>
<protein>
    <submittedName>
        <fullName evidence="1">Uncharacterized protein</fullName>
    </submittedName>
</protein>
<organism evidence="1 2">
    <name type="scientific">Podospora pseudocomata</name>
    <dbReference type="NCBI Taxonomy" id="2093779"/>
    <lineage>
        <taxon>Eukaryota</taxon>
        <taxon>Fungi</taxon>
        <taxon>Dikarya</taxon>
        <taxon>Ascomycota</taxon>
        <taxon>Pezizomycotina</taxon>
        <taxon>Sordariomycetes</taxon>
        <taxon>Sordariomycetidae</taxon>
        <taxon>Sordariales</taxon>
        <taxon>Podosporaceae</taxon>
        <taxon>Podospora</taxon>
    </lineage>
</organism>
<evidence type="ECO:0000313" key="2">
    <source>
        <dbReference type="Proteomes" id="UP001323405"/>
    </source>
</evidence>
<dbReference type="Proteomes" id="UP001323405">
    <property type="component" value="Unassembled WGS sequence"/>
</dbReference>
<dbReference type="GeneID" id="87903567"/>
<accession>A0ABR0GB66</accession>
<name>A0ABR0GB66_9PEZI</name>
<gene>
    <name evidence="1" type="ORF">QC762_0077590</name>
</gene>
<reference evidence="1 2" key="1">
    <citation type="journal article" date="2023" name="bioRxiv">
        <title>High-quality genome assemblies of four members of thePodospora anserinaspecies complex.</title>
        <authorList>
            <person name="Ament-Velasquez S.L."/>
            <person name="Vogan A.A."/>
            <person name="Wallerman O."/>
            <person name="Hartmann F."/>
            <person name="Gautier V."/>
            <person name="Silar P."/>
            <person name="Giraud T."/>
            <person name="Johannesson H."/>
        </authorList>
    </citation>
    <scope>NUCLEOTIDE SEQUENCE [LARGE SCALE GENOMIC DNA]</scope>
    <source>
        <strain evidence="1 2">CBS 415.72m</strain>
    </source>
</reference>
<comment type="caution">
    <text evidence="1">The sequence shown here is derived from an EMBL/GenBank/DDBJ whole genome shotgun (WGS) entry which is preliminary data.</text>
</comment>
<dbReference type="EMBL" id="JAFFHA010000007">
    <property type="protein sequence ID" value="KAK4652864.1"/>
    <property type="molecule type" value="Genomic_DNA"/>
</dbReference>